<comment type="caution">
    <text evidence="3">The sequence shown here is derived from an EMBL/GenBank/DDBJ whole genome shotgun (WGS) entry which is preliminary data.</text>
</comment>
<feature type="coiled-coil region" evidence="1">
    <location>
        <begin position="114"/>
        <end position="216"/>
    </location>
</feature>
<feature type="compositionally biased region" description="Polar residues" evidence="2">
    <location>
        <begin position="401"/>
        <end position="411"/>
    </location>
</feature>
<feature type="region of interest" description="Disordered" evidence="2">
    <location>
        <begin position="342"/>
        <end position="411"/>
    </location>
</feature>
<evidence type="ECO:0000256" key="1">
    <source>
        <dbReference type="SAM" id="Coils"/>
    </source>
</evidence>
<name>A0A8S1Q024_9CILI</name>
<feature type="coiled-coil region" evidence="1">
    <location>
        <begin position="536"/>
        <end position="723"/>
    </location>
</feature>
<evidence type="ECO:0000256" key="2">
    <source>
        <dbReference type="SAM" id="MobiDB-lite"/>
    </source>
</evidence>
<evidence type="ECO:0000313" key="3">
    <source>
        <dbReference type="EMBL" id="CAD8108128.1"/>
    </source>
</evidence>
<dbReference type="Proteomes" id="UP000692954">
    <property type="component" value="Unassembled WGS sequence"/>
</dbReference>
<dbReference type="EMBL" id="CAJJDN010000090">
    <property type="protein sequence ID" value="CAD8108128.1"/>
    <property type="molecule type" value="Genomic_DNA"/>
</dbReference>
<keyword evidence="1" id="KW-0175">Coiled coil</keyword>
<feature type="compositionally biased region" description="Polar residues" evidence="2">
    <location>
        <begin position="375"/>
        <end position="384"/>
    </location>
</feature>
<protein>
    <submittedName>
        <fullName evidence="3">Uncharacterized protein</fullName>
    </submittedName>
</protein>
<feature type="compositionally biased region" description="Basic and acidic residues" evidence="2">
    <location>
        <begin position="854"/>
        <end position="865"/>
    </location>
</feature>
<sequence length="937" mass="110869">MINSTTSRVRNDNEDQNHRLKVLEINAHQFYTQLKPLFSENTQLKQNLIELNVYIEERKMQLCKYLSDVGPNGEDFILLKAVGDLQQICDLIGDEISRLKTQIVYQIEVQQVSEKSLKEVRQDLQRETERFLNEKQLLIDQNTISQQTHKQIIENLKSQNDILLMKNEDLQSALVRQSELENKLRINYRFKLEEEIKSLTNQLNHLKITKQEEADKYDLERRIYLKQLEQFSGKLKQVKQDVIDEYEYKMATQKVKFENQLKITKQEISDLKYSNSQLFEKQKLWLLQQEVLIDQKYKLELQNKDLKSLIAKLEEKLIIQEELSIQAQNEINQQKSAISVLKQSTNQKKKSMQGSQINSQSPQKQQSKSQTPIQDQKTQSTSLWQKAANAVKKQTKDNSKMTDSQKLAHSNLLDKNTNNEQFNQTIQIRKLGSIQEIQFEHFSSATLSQRAEQNFKFVEAATQTEEQTNNQAAASSRGRISSIRKNRQQFVQQFQYNHVETQYEAELNDNDYYNFKLELLVSQLQNKIQSIQAMCDLKLEQKNQDIEDLNNQLQSQKSIFEGQYKQLEIEMNLLHNEELESKILTIQNLKETIDQNIEKIKGLEEAIKLFEINQENVHQKYEDILNKKDQDIKDIENKIQENKLMAEQEQSRLLQINQSQREEFQLELQNLKNQHTLDEQRLLQEKLKYQEEKATIDKTKQDNQQMLEQIQKKEFILENYKSELIKTNEVVKYLQLELENYKKLNNIFKSKDEGPSQLITHGFLSQETQERIKQRLQKSKISKDNPKFGFQPRDAYSMNFQIQRKERMKHAKLGTLNTSFDDKSIYSTQKNVFRFKMTDDDSQGMLQVNSRRMQSQDDKPNSEIKKKQKSFKQNQRAKTQISDYSESKLLIQDIFEKEITVLNRSNQLLGQLNDQQTKFKSVHSTYNSTKKKFIQNR</sequence>
<feature type="compositionally biased region" description="Low complexity" evidence="2">
    <location>
        <begin position="355"/>
        <end position="374"/>
    </location>
</feature>
<proteinExistence type="predicted"/>
<evidence type="ECO:0000313" key="4">
    <source>
        <dbReference type="Proteomes" id="UP000692954"/>
    </source>
</evidence>
<feature type="coiled-coil region" evidence="1">
    <location>
        <begin position="296"/>
        <end position="330"/>
    </location>
</feature>
<dbReference type="OrthoDB" id="307513at2759"/>
<dbReference type="AlphaFoldDB" id="A0A8S1Q024"/>
<gene>
    <name evidence="3" type="ORF">PSON_ATCC_30995.1.T0900143</name>
</gene>
<accession>A0A8S1Q024</accession>
<reference evidence="3" key="1">
    <citation type="submission" date="2021-01" db="EMBL/GenBank/DDBJ databases">
        <authorList>
            <consortium name="Genoscope - CEA"/>
            <person name="William W."/>
        </authorList>
    </citation>
    <scope>NUCLEOTIDE SEQUENCE</scope>
</reference>
<keyword evidence="4" id="KW-1185">Reference proteome</keyword>
<feature type="region of interest" description="Disordered" evidence="2">
    <location>
        <begin position="851"/>
        <end position="878"/>
    </location>
</feature>
<organism evidence="3 4">
    <name type="scientific">Paramecium sonneborni</name>
    <dbReference type="NCBI Taxonomy" id="65129"/>
    <lineage>
        <taxon>Eukaryota</taxon>
        <taxon>Sar</taxon>
        <taxon>Alveolata</taxon>
        <taxon>Ciliophora</taxon>
        <taxon>Intramacronucleata</taxon>
        <taxon>Oligohymenophorea</taxon>
        <taxon>Peniculida</taxon>
        <taxon>Parameciidae</taxon>
        <taxon>Paramecium</taxon>
    </lineage>
</organism>